<dbReference type="SUPFAM" id="SSF46689">
    <property type="entry name" value="Homeodomain-like"/>
    <property type="match status" value="1"/>
</dbReference>
<evidence type="ECO:0000256" key="4">
    <source>
        <dbReference type="PROSITE-ProRule" id="PRU00335"/>
    </source>
</evidence>
<dbReference type="PANTHER" id="PTHR47506">
    <property type="entry name" value="TRANSCRIPTIONAL REGULATORY PROTEIN"/>
    <property type="match status" value="1"/>
</dbReference>
<dbReference type="KEGG" id="cak:Caul_5110"/>
<evidence type="ECO:0000256" key="2">
    <source>
        <dbReference type="ARBA" id="ARBA00023125"/>
    </source>
</evidence>
<dbReference type="Gene3D" id="1.10.357.10">
    <property type="entry name" value="Tetracycline Repressor, domain 2"/>
    <property type="match status" value="1"/>
</dbReference>
<dbReference type="GO" id="GO:0003677">
    <property type="term" value="F:DNA binding"/>
    <property type="evidence" value="ECO:0007669"/>
    <property type="project" value="UniProtKB-UniRule"/>
</dbReference>
<dbReference type="Pfam" id="PF00440">
    <property type="entry name" value="TetR_N"/>
    <property type="match status" value="1"/>
</dbReference>
<keyword evidence="2 4" id="KW-0238">DNA-binding</keyword>
<dbReference type="InterPro" id="IPR009057">
    <property type="entry name" value="Homeodomain-like_sf"/>
</dbReference>
<evidence type="ECO:0000256" key="1">
    <source>
        <dbReference type="ARBA" id="ARBA00023015"/>
    </source>
</evidence>
<evidence type="ECO:0000313" key="6">
    <source>
        <dbReference type="EMBL" id="ABZ74230.1"/>
    </source>
</evidence>
<dbReference type="PANTHER" id="PTHR47506:SF7">
    <property type="entry name" value="TRANSCRIPTIONAL REGULATORY PROTEIN"/>
    <property type="match status" value="1"/>
</dbReference>
<dbReference type="EMBL" id="CP000928">
    <property type="protein sequence ID" value="ABZ74230.1"/>
    <property type="molecule type" value="Genomic_DNA"/>
</dbReference>
<proteinExistence type="predicted"/>
<geneLocation type="plasmid" evidence="6">
    <name>pCAUL01</name>
</geneLocation>
<reference evidence="6" key="1">
    <citation type="submission" date="2008-01" db="EMBL/GenBank/DDBJ databases">
        <title>Complete sequence of plasmid1 pCAUL01 of Caulobacter sp. K31.</title>
        <authorList>
            <consortium name="US DOE Joint Genome Institute"/>
            <person name="Copeland A."/>
            <person name="Lucas S."/>
            <person name="Lapidus A."/>
            <person name="Barry K."/>
            <person name="Glavina del Rio T."/>
            <person name="Dalin E."/>
            <person name="Tice H."/>
            <person name="Pitluck S."/>
            <person name="Bruce D."/>
            <person name="Goodwin L."/>
            <person name="Thompson L.S."/>
            <person name="Brettin T."/>
            <person name="Detter J.C."/>
            <person name="Han C."/>
            <person name="Schmutz J."/>
            <person name="Larimer F."/>
            <person name="Land M."/>
            <person name="Hauser L."/>
            <person name="Kyrpides N."/>
            <person name="Kim E."/>
            <person name="Stephens C."/>
            <person name="Richardson P."/>
        </authorList>
    </citation>
    <scope>NUCLEOTIDE SEQUENCE [LARGE SCALE GENOMIC DNA]</scope>
    <source>
        <strain evidence="6">K31</strain>
        <plasmid evidence="6">pCAUL01</plasmid>
    </source>
</reference>
<name>B0T955_CAUSK</name>
<dbReference type="SUPFAM" id="SSF48498">
    <property type="entry name" value="Tetracyclin repressor-like, C-terminal domain"/>
    <property type="match status" value="1"/>
</dbReference>
<dbReference type="InterPro" id="IPR001647">
    <property type="entry name" value="HTH_TetR"/>
</dbReference>
<dbReference type="Pfam" id="PF21993">
    <property type="entry name" value="TetR_C_13_2"/>
    <property type="match status" value="1"/>
</dbReference>
<keyword evidence="6" id="KW-0614">Plasmid</keyword>
<organism evidence="6">
    <name type="scientific">Caulobacter sp. (strain K31)</name>
    <dbReference type="NCBI Taxonomy" id="366602"/>
    <lineage>
        <taxon>Bacteria</taxon>
        <taxon>Pseudomonadati</taxon>
        <taxon>Pseudomonadota</taxon>
        <taxon>Alphaproteobacteria</taxon>
        <taxon>Caulobacterales</taxon>
        <taxon>Caulobacteraceae</taxon>
        <taxon>Caulobacter</taxon>
    </lineage>
</organism>
<dbReference type="Gene3D" id="1.10.10.60">
    <property type="entry name" value="Homeodomain-like"/>
    <property type="match status" value="1"/>
</dbReference>
<feature type="domain" description="HTH tetR-type" evidence="5">
    <location>
        <begin position="10"/>
        <end position="70"/>
    </location>
</feature>
<dbReference type="HOGENOM" id="CLU_069356_28_2_5"/>
<dbReference type="PRINTS" id="PR00455">
    <property type="entry name" value="HTHTETR"/>
</dbReference>
<dbReference type="InterPro" id="IPR036271">
    <property type="entry name" value="Tet_transcr_reg_TetR-rel_C_sf"/>
</dbReference>
<evidence type="ECO:0000256" key="3">
    <source>
        <dbReference type="ARBA" id="ARBA00023163"/>
    </source>
</evidence>
<accession>B0T955</accession>
<feature type="DNA-binding region" description="H-T-H motif" evidence="4">
    <location>
        <begin position="33"/>
        <end position="52"/>
    </location>
</feature>
<sequence length="205" mass="21810">MVKVSRAQAAQNREAITAAAGKLFRERGVDGVGVLEIGRAAGLTQGALYSHFDSKEMLVAEALREGFEGSLGRMRHALGDEPSFTQLLDFHLDELARDSKATGCPMVASASEAERYGLAASERFAEGFSSNVQALEAALGRAGSDHSQDESLAAMVAIVGAVAMSRGLRRSQPELANKVLTAMRDMLSRIEPQARAKTKTKTKSG</sequence>
<protein>
    <submittedName>
        <fullName evidence="6">Transcriptional regulator, TetR family</fullName>
    </submittedName>
</protein>
<gene>
    <name evidence="6" type="ordered locus">Caul_5110</name>
</gene>
<keyword evidence="3" id="KW-0804">Transcription</keyword>
<dbReference type="InterPro" id="IPR054156">
    <property type="entry name" value="YxaF_TetR_C"/>
</dbReference>
<keyword evidence="1" id="KW-0805">Transcription regulation</keyword>
<dbReference type="PROSITE" id="PS50977">
    <property type="entry name" value="HTH_TETR_2"/>
    <property type="match status" value="1"/>
</dbReference>
<dbReference type="AlphaFoldDB" id="B0T955"/>
<evidence type="ECO:0000259" key="5">
    <source>
        <dbReference type="PROSITE" id="PS50977"/>
    </source>
</evidence>